<gene>
    <name evidence="1" type="ORF">P4S50_17555</name>
</gene>
<keyword evidence="2" id="KW-1185">Reference proteome</keyword>
<organism evidence="1 2">
    <name type="scientific">Tepidibacter hydrothermalis</name>
    <dbReference type="NCBI Taxonomy" id="3036126"/>
    <lineage>
        <taxon>Bacteria</taxon>
        <taxon>Bacillati</taxon>
        <taxon>Bacillota</taxon>
        <taxon>Clostridia</taxon>
        <taxon>Peptostreptococcales</taxon>
        <taxon>Peptostreptococcaceae</taxon>
        <taxon>Tepidibacter</taxon>
    </lineage>
</organism>
<protein>
    <submittedName>
        <fullName evidence="1">Uncharacterized protein</fullName>
    </submittedName>
</protein>
<sequence>MYKLKFIHDDDLTIKEFETKKEMDSYIDKNNINKVWHQVEKINRVIPNLKEDKEQGE</sequence>
<accession>A0ABY8EB50</accession>
<dbReference type="Proteomes" id="UP001222800">
    <property type="component" value="Chromosome"/>
</dbReference>
<proteinExistence type="predicted"/>
<reference evidence="1 2" key="1">
    <citation type="submission" date="2023-03" db="EMBL/GenBank/DDBJ databases">
        <title>Complete genome sequence of Tepidibacter sp. SWIR-1, isolated from a deep-sea hydrothermal vent.</title>
        <authorList>
            <person name="Li X."/>
        </authorList>
    </citation>
    <scope>NUCLEOTIDE SEQUENCE [LARGE SCALE GENOMIC DNA]</scope>
    <source>
        <strain evidence="1 2">SWIR-1</strain>
    </source>
</reference>
<dbReference type="RefSeq" id="WP_277732119.1">
    <property type="nucleotide sequence ID" value="NZ_CP120733.1"/>
</dbReference>
<name>A0ABY8EB50_9FIRM</name>
<evidence type="ECO:0000313" key="1">
    <source>
        <dbReference type="EMBL" id="WFD10142.1"/>
    </source>
</evidence>
<dbReference type="EMBL" id="CP120733">
    <property type="protein sequence ID" value="WFD10142.1"/>
    <property type="molecule type" value="Genomic_DNA"/>
</dbReference>
<evidence type="ECO:0000313" key="2">
    <source>
        <dbReference type="Proteomes" id="UP001222800"/>
    </source>
</evidence>